<accession>A0ABW2XM38</accession>
<name>A0ABW2XM38_9ACTN</name>
<reference evidence="3" key="1">
    <citation type="journal article" date="2019" name="Int. J. Syst. Evol. Microbiol.">
        <title>The Global Catalogue of Microorganisms (GCM) 10K type strain sequencing project: providing services to taxonomists for standard genome sequencing and annotation.</title>
        <authorList>
            <consortium name="The Broad Institute Genomics Platform"/>
            <consortium name="The Broad Institute Genome Sequencing Center for Infectious Disease"/>
            <person name="Wu L."/>
            <person name="Ma J."/>
        </authorList>
    </citation>
    <scope>NUCLEOTIDE SEQUENCE [LARGE SCALE GENOMIC DNA]</scope>
    <source>
        <strain evidence="3">JCM 9371</strain>
    </source>
</reference>
<dbReference type="RefSeq" id="WP_131762892.1">
    <property type="nucleotide sequence ID" value="NZ_CAACUY010000269.1"/>
</dbReference>
<evidence type="ECO:0000313" key="2">
    <source>
        <dbReference type="EMBL" id="MFD0687528.1"/>
    </source>
</evidence>
<dbReference type="Proteomes" id="UP001597063">
    <property type="component" value="Unassembled WGS sequence"/>
</dbReference>
<sequence>MTKRITGRRLLPMAMAAVSVVALAGPVSADDLPPGTIEYETTAPDAPETGTLAPGTVTYRDPGAAQYGQPDTVKQEPVAAGAVQDRGDECGSILGLLSYLALLPSSLDPTGLACTTDDNDNTVVYDPTQPRDVSNNPDRDVRFVGFPKRWPKSLNLQVPLLEPILG</sequence>
<proteinExistence type="predicted"/>
<keyword evidence="1" id="KW-0732">Signal</keyword>
<dbReference type="EMBL" id="JBHTGP010000013">
    <property type="protein sequence ID" value="MFD0687528.1"/>
    <property type="molecule type" value="Genomic_DNA"/>
</dbReference>
<feature type="chain" id="PRO_5046832905" description="Secreted protein" evidence="1">
    <location>
        <begin position="25"/>
        <end position="166"/>
    </location>
</feature>
<gene>
    <name evidence="2" type="ORF">ACFQZM_23735</name>
</gene>
<protein>
    <recommendedName>
        <fullName evidence="4">Secreted protein</fullName>
    </recommendedName>
</protein>
<evidence type="ECO:0008006" key="4">
    <source>
        <dbReference type="Google" id="ProtNLM"/>
    </source>
</evidence>
<feature type="signal peptide" evidence="1">
    <location>
        <begin position="1"/>
        <end position="24"/>
    </location>
</feature>
<comment type="caution">
    <text evidence="2">The sequence shown here is derived from an EMBL/GenBank/DDBJ whole genome shotgun (WGS) entry which is preliminary data.</text>
</comment>
<evidence type="ECO:0000313" key="3">
    <source>
        <dbReference type="Proteomes" id="UP001597063"/>
    </source>
</evidence>
<evidence type="ECO:0000256" key="1">
    <source>
        <dbReference type="SAM" id="SignalP"/>
    </source>
</evidence>
<organism evidence="2 3">
    <name type="scientific">Actinomadura fibrosa</name>
    <dbReference type="NCBI Taxonomy" id="111802"/>
    <lineage>
        <taxon>Bacteria</taxon>
        <taxon>Bacillati</taxon>
        <taxon>Actinomycetota</taxon>
        <taxon>Actinomycetes</taxon>
        <taxon>Streptosporangiales</taxon>
        <taxon>Thermomonosporaceae</taxon>
        <taxon>Actinomadura</taxon>
    </lineage>
</organism>
<keyword evidence="3" id="KW-1185">Reference proteome</keyword>